<dbReference type="RefSeq" id="WP_097019032.1">
    <property type="nucleotide sequence ID" value="NZ_OBDZ01000028.1"/>
</dbReference>
<organism evidence="2 3">
    <name type="scientific">Orenia metallireducens</name>
    <dbReference type="NCBI Taxonomy" id="1413210"/>
    <lineage>
        <taxon>Bacteria</taxon>
        <taxon>Bacillati</taxon>
        <taxon>Bacillota</taxon>
        <taxon>Clostridia</taxon>
        <taxon>Halanaerobiales</taxon>
        <taxon>Halobacteroidaceae</taxon>
        <taxon>Orenia</taxon>
    </lineage>
</organism>
<dbReference type="InterPro" id="IPR011256">
    <property type="entry name" value="Reg_factor_effector_dom_sf"/>
</dbReference>
<dbReference type="Pfam" id="PF06445">
    <property type="entry name" value="GyrI-like"/>
    <property type="match status" value="1"/>
</dbReference>
<evidence type="ECO:0000313" key="3">
    <source>
        <dbReference type="Proteomes" id="UP000219573"/>
    </source>
</evidence>
<reference evidence="3" key="1">
    <citation type="submission" date="2017-09" db="EMBL/GenBank/DDBJ databases">
        <authorList>
            <person name="Varghese N."/>
            <person name="Submissions S."/>
        </authorList>
    </citation>
    <scope>NUCLEOTIDE SEQUENCE [LARGE SCALE GENOMIC DNA]</scope>
    <source>
        <strain evidence="3">MSL47</strain>
    </source>
</reference>
<dbReference type="InterPro" id="IPR010499">
    <property type="entry name" value="AraC_E-bd"/>
</dbReference>
<dbReference type="Proteomes" id="UP000219573">
    <property type="component" value="Unassembled WGS sequence"/>
</dbReference>
<evidence type="ECO:0000313" key="2">
    <source>
        <dbReference type="EMBL" id="SNY41219.1"/>
    </source>
</evidence>
<dbReference type="Gene3D" id="3.20.80.10">
    <property type="entry name" value="Regulatory factor, effector binding domain"/>
    <property type="match status" value="1"/>
</dbReference>
<gene>
    <name evidence="2" type="ORF">SAMN06265827_12820</name>
</gene>
<dbReference type="AlphaFoldDB" id="A0A285HZT7"/>
<proteinExistence type="predicted"/>
<dbReference type="InterPro" id="IPR029442">
    <property type="entry name" value="GyrI-like"/>
</dbReference>
<protein>
    <submittedName>
        <fullName evidence="2">DNA gyrase inhibitor GyrI</fullName>
    </submittedName>
</protein>
<dbReference type="SUPFAM" id="SSF55136">
    <property type="entry name" value="Probable bacterial effector-binding domain"/>
    <property type="match status" value="1"/>
</dbReference>
<feature type="domain" description="AraC effector-binding" evidence="1">
    <location>
        <begin position="1"/>
        <end position="149"/>
    </location>
</feature>
<dbReference type="SMART" id="SM00871">
    <property type="entry name" value="AraC_E_bind"/>
    <property type="match status" value="1"/>
</dbReference>
<dbReference type="InterPro" id="IPR050908">
    <property type="entry name" value="SmbC-like"/>
</dbReference>
<name>A0A285HZT7_9FIRM</name>
<evidence type="ECO:0000259" key="1">
    <source>
        <dbReference type="SMART" id="SM00871"/>
    </source>
</evidence>
<dbReference type="PANTHER" id="PTHR40055">
    <property type="entry name" value="TRANSCRIPTIONAL REGULATOR YGIV-RELATED"/>
    <property type="match status" value="1"/>
</dbReference>
<keyword evidence="3" id="KW-1185">Reference proteome</keyword>
<accession>A0A285HZT7</accession>
<dbReference type="PANTHER" id="PTHR40055:SF1">
    <property type="entry name" value="TRANSCRIPTIONAL REGULATOR YGIV-RELATED"/>
    <property type="match status" value="1"/>
</dbReference>
<sequence>MKIRIEKIEGCKVAYLRQVGPYGSSNIKTMEKLKDWAQAQNLFNQDSIILGIAYDNPEITAPDNCRYDAAIVISKDYQVDDTVDVTELSGGLYATLKVKHTQKEIQKGWEQIFLELQATEYELDNRPTFERYTGEMIGNGYCEIYVPIMAK</sequence>
<dbReference type="EMBL" id="OBDZ01000028">
    <property type="protein sequence ID" value="SNY41219.1"/>
    <property type="molecule type" value="Genomic_DNA"/>
</dbReference>